<dbReference type="AlphaFoldDB" id="A0A8G0PN48"/>
<evidence type="ECO:0000256" key="21">
    <source>
        <dbReference type="ARBA" id="ARBA00049499"/>
    </source>
</evidence>
<name>A0A8G0PN48_9HYPO</name>
<dbReference type="GO" id="GO:0016887">
    <property type="term" value="F:ATP hydrolysis activity"/>
    <property type="evidence" value="ECO:0007669"/>
    <property type="project" value="InterPro"/>
</dbReference>
<accession>A0A8G0PN48</accession>
<dbReference type="GO" id="GO:0046872">
    <property type="term" value="F:metal ion binding"/>
    <property type="evidence" value="ECO:0007669"/>
    <property type="project" value="UniProtKB-KW"/>
</dbReference>
<dbReference type="InterPro" id="IPR018303">
    <property type="entry name" value="ATPase_P-typ_P_site"/>
</dbReference>
<dbReference type="InterPro" id="IPR023214">
    <property type="entry name" value="HAD_sf"/>
</dbReference>
<feature type="transmembrane region" description="Helical" evidence="23">
    <location>
        <begin position="154"/>
        <end position="172"/>
    </location>
</feature>
<dbReference type="Gene3D" id="2.70.150.10">
    <property type="entry name" value="Calcium-transporting ATPase, cytoplasmic transduction domain A"/>
    <property type="match status" value="1"/>
</dbReference>
<evidence type="ECO:0000256" key="8">
    <source>
        <dbReference type="ARBA" id="ARBA00022741"/>
    </source>
</evidence>
<keyword evidence="13 23" id="KW-1133">Transmembrane helix</keyword>
<gene>
    <name evidence="25" type="ORF">H0G86_012254</name>
</gene>
<dbReference type="InterPro" id="IPR023298">
    <property type="entry name" value="ATPase_P-typ_TM_dom_sf"/>
</dbReference>
<protein>
    <recommendedName>
        <fullName evidence="19">P-type Na(+) transporter</fullName>
        <ecNumber evidence="19">7.2.2.3</ecNumber>
    </recommendedName>
</protein>
<dbReference type="FunFam" id="1.20.1110.10:FF:000015">
    <property type="entry name" value="Sodium ion P-type ATPase"/>
    <property type="match status" value="1"/>
</dbReference>
<dbReference type="Proteomes" id="UP000826661">
    <property type="component" value="Chromosome VII"/>
</dbReference>
<dbReference type="Pfam" id="PF00689">
    <property type="entry name" value="Cation_ATPase_C"/>
    <property type="match status" value="1"/>
</dbReference>
<comment type="catalytic activity">
    <reaction evidence="21">
        <text>Na(+)(in) + ATP + H2O = Na(+)(out) + ADP + phosphate + H(+)</text>
        <dbReference type="Rhea" id="RHEA:14633"/>
        <dbReference type="ChEBI" id="CHEBI:15377"/>
        <dbReference type="ChEBI" id="CHEBI:15378"/>
        <dbReference type="ChEBI" id="CHEBI:29101"/>
        <dbReference type="ChEBI" id="CHEBI:30616"/>
        <dbReference type="ChEBI" id="CHEBI:43474"/>
        <dbReference type="ChEBI" id="CHEBI:456216"/>
        <dbReference type="EC" id="7.2.2.3"/>
    </reaction>
    <physiologicalReaction direction="left-to-right" evidence="21">
        <dbReference type="Rhea" id="RHEA:14634"/>
    </physiologicalReaction>
</comment>
<feature type="transmembrane region" description="Helical" evidence="23">
    <location>
        <begin position="1123"/>
        <end position="1143"/>
    </location>
</feature>
<dbReference type="SFLD" id="SFLDG00002">
    <property type="entry name" value="C1.7:_P-type_atpase_like"/>
    <property type="match status" value="1"/>
</dbReference>
<dbReference type="Gene3D" id="1.20.1110.10">
    <property type="entry name" value="Calcium-transporting ATPase, transmembrane domain"/>
    <property type="match status" value="2"/>
</dbReference>
<evidence type="ECO:0000256" key="20">
    <source>
        <dbReference type="ARBA" id="ARBA00048599"/>
    </source>
</evidence>
<feature type="transmembrane region" description="Helical" evidence="23">
    <location>
        <begin position="1091"/>
        <end position="1111"/>
    </location>
</feature>
<keyword evidence="6 23" id="KW-0812">Transmembrane</keyword>
<keyword evidence="11" id="KW-0630">Potassium</keyword>
<dbReference type="InterPro" id="IPR004014">
    <property type="entry name" value="ATPase_P-typ_cation-transptr_N"/>
</dbReference>
<dbReference type="PANTHER" id="PTHR42861">
    <property type="entry name" value="CALCIUM-TRANSPORTING ATPASE"/>
    <property type="match status" value="1"/>
</dbReference>
<comment type="catalytic activity">
    <reaction evidence="20">
        <text>K(+)(in) + ATP + H2O = K(+)(out) + ADP + phosphate + H(+)</text>
        <dbReference type="Rhea" id="RHEA:75815"/>
        <dbReference type="ChEBI" id="CHEBI:15377"/>
        <dbReference type="ChEBI" id="CHEBI:15378"/>
        <dbReference type="ChEBI" id="CHEBI:29103"/>
        <dbReference type="ChEBI" id="CHEBI:30616"/>
        <dbReference type="ChEBI" id="CHEBI:43474"/>
        <dbReference type="ChEBI" id="CHEBI:456216"/>
    </reaction>
</comment>
<dbReference type="InterPro" id="IPR006068">
    <property type="entry name" value="ATPase_P-typ_cation-transptr_C"/>
</dbReference>
<evidence type="ECO:0000256" key="1">
    <source>
        <dbReference type="ARBA" id="ARBA00001946"/>
    </source>
</evidence>
<dbReference type="InterPro" id="IPR059000">
    <property type="entry name" value="ATPase_P-type_domA"/>
</dbReference>
<evidence type="ECO:0000256" key="16">
    <source>
        <dbReference type="ARBA" id="ARBA00023136"/>
    </source>
</evidence>
<dbReference type="SFLD" id="SFLDS00003">
    <property type="entry name" value="Haloacid_Dehalogenase"/>
    <property type="match status" value="1"/>
</dbReference>
<feature type="transmembrane region" description="Helical" evidence="23">
    <location>
        <begin position="385"/>
        <end position="406"/>
    </location>
</feature>
<keyword evidence="15" id="KW-0406">Ion transport</keyword>
<evidence type="ECO:0000256" key="5">
    <source>
        <dbReference type="ARBA" id="ARBA00022538"/>
    </source>
</evidence>
<comment type="subcellular location">
    <subcellularLocation>
        <location evidence="2">Cell membrane</location>
        <topology evidence="2">Multi-pass membrane protein</topology>
    </subcellularLocation>
</comment>
<feature type="transmembrane region" description="Helical" evidence="23">
    <location>
        <begin position="916"/>
        <end position="938"/>
    </location>
</feature>
<dbReference type="Gene3D" id="3.40.1110.10">
    <property type="entry name" value="Calcium-transporting ATPase, cytoplasmic domain N"/>
    <property type="match status" value="1"/>
</dbReference>
<proteinExistence type="inferred from homology"/>
<evidence type="ECO:0000256" key="17">
    <source>
        <dbReference type="ARBA" id="ARBA00023201"/>
    </source>
</evidence>
<dbReference type="Pfam" id="PF00122">
    <property type="entry name" value="E1-E2_ATPase"/>
    <property type="match status" value="1"/>
</dbReference>
<evidence type="ECO:0000256" key="14">
    <source>
        <dbReference type="ARBA" id="ARBA00023053"/>
    </source>
</evidence>
<dbReference type="NCBIfam" id="TIGR01523">
    <property type="entry name" value="ATPase-IID_K-Na"/>
    <property type="match status" value="1"/>
</dbReference>
<evidence type="ECO:0000256" key="6">
    <source>
        <dbReference type="ARBA" id="ARBA00022692"/>
    </source>
</evidence>
<dbReference type="SUPFAM" id="SSF81653">
    <property type="entry name" value="Calcium ATPase, transduction domain A"/>
    <property type="match status" value="1"/>
</dbReference>
<dbReference type="SFLD" id="SFLDF00027">
    <property type="entry name" value="p-type_atpase"/>
    <property type="match status" value="1"/>
</dbReference>
<evidence type="ECO:0000256" key="7">
    <source>
        <dbReference type="ARBA" id="ARBA00022723"/>
    </source>
</evidence>
<evidence type="ECO:0000259" key="24">
    <source>
        <dbReference type="SMART" id="SM00831"/>
    </source>
</evidence>
<comment type="cofactor">
    <cofactor evidence="1">
        <name>Mg(2+)</name>
        <dbReference type="ChEBI" id="CHEBI:18420"/>
    </cofactor>
</comment>
<dbReference type="Pfam" id="PF13246">
    <property type="entry name" value="Cation_ATPase"/>
    <property type="match status" value="1"/>
</dbReference>
<dbReference type="NCBIfam" id="TIGR01494">
    <property type="entry name" value="ATPase_P-type"/>
    <property type="match status" value="3"/>
</dbReference>
<feature type="compositionally biased region" description="Basic and acidic residues" evidence="22">
    <location>
        <begin position="512"/>
        <end position="529"/>
    </location>
</feature>
<comment type="similarity">
    <text evidence="18">Belongs to the cation transport ATPase (P-type) (TC 3.A.3) family. Type IID subfamily.</text>
</comment>
<dbReference type="GO" id="GO:0005524">
    <property type="term" value="F:ATP binding"/>
    <property type="evidence" value="ECO:0007669"/>
    <property type="project" value="UniProtKB-KW"/>
</dbReference>
<dbReference type="EC" id="7.2.2.3" evidence="19"/>
<dbReference type="Pfam" id="PF08282">
    <property type="entry name" value="Hydrolase_3"/>
    <property type="match status" value="1"/>
</dbReference>
<evidence type="ECO:0000256" key="4">
    <source>
        <dbReference type="ARBA" id="ARBA00022475"/>
    </source>
</evidence>
<evidence type="ECO:0000256" key="12">
    <source>
        <dbReference type="ARBA" id="ARBA00022967"/>
    </source>
</evidence>
<organism evidence="25 26">
    <name type="scientific">Trichoderma simmonsii</name>
    <dbReference type="NCBI Taxonomy" id="1491479"/>
    <lineage>
        <taxon>Eukaryota</taxon>
        <taxon>Fungi</taxon>
        <taxon>Dikarya</taxon>
        <taxon>Ascomycota</taxon>
        <taxon>Pezizomycotina</taxon>
        <taxon>Sordariomycetes</taxon>
        <taxon>Hypocreomycetidae</taxon>
        <taxon>Hypocreales</taxon>
        <taxon>Hypocreaceae</taxon>
        <taxon>Trichoderma</taxon>
    </lineage>
</organism>
<feature type="transmembrane region" description="Helical" evidence="23">
    <location>
        <begin position="178"/>
        <end position="197"/>
    </location>
</feature>
<evidence type="ECO:0000256" key="23">
    <source>
        <dbReference type="SAM" id="Phobius"/>
    </source>
</evidence>
<dbReference type="InterPro" id="IPR036412">
    <property type="entry name" value="HAD-like_sf"/>
</dbReference>
<dbReference type="SUPFAM" id="SSF81665">
    <property type="entry name" value="Calcium ATPase, transmembrane domain M"/>
    <property type="match status" value="1"/>
</dbReference>
<dbReference type="SUPFAM" id="SSF56784">
    <property type="entry name" value="HAD-like"/>
    <property type="match status" value="1"/>
</dbReference>
<evidence type="ECO:0000256" key="13">
    <source>
        <dbReference type="ARBA" id="ARBA00022989"/>
    </source>
</evidence>
<keyword evidence="10" id="KW-0460">Magnesium</keyword>
<keyword evidence="8" id="KW-0547">Nucleotide-binding</keyword>
<evidence type="ECO:0000256" key="10">
    <source>
        <dbReference type="ARBA" id="ARBA00022842"/>
    </source>
</evidence>
<dbReference type="SMART" id="SM00831">
    <property type="entry name" value="Cation_ATPase_N"/>
    <property type="match status" value="1"/>
</dbReference>
<evidence type="ECO:0000256" key="2">
    <source>
        <dbReference type="ARBA" id="ARBA00004651"/>
    </source>
</evidence>
<evidence type="ECO:0000313" key="25">
    <source>
        <dbReference type="EMBL" id="QYT05360.1"/>
    </source>
</evidence>
<evidence type="ECO:0000256" key="15">
    <source>
        <dbReference type="ARBA" id="ARBA00023065"/>
    </source>
</evidence>
<dbReference type="PROSITE" id="PS00154">
    <property type="entry name" value="ATPASE_E1_E2"/>
    <property type="match status" value="1"/>
</dbReference>
<evidence type="ECO:0000256" key="3">
    <source>
        <dbReference type="ARBA" id="ARBA00022448"/>
    </source>
</evidence>
<feature type="region of interest" description="Disordered" evidence="22">
    <location>
        <begin position="492"/>
        <end position="529"/>
    </location>
</feature>
<evidence type="ECO:0000256" key="18">
    <source>
        <dbReference type="ARBA" id="ARBA00035017"/>
    </source>
</evidence>
<dbReference type="GO" id="GO:0006813">
    <property type="term" value="P:potassium ion transport"/>
    <property type="evidence" value="ECO:0007669"/>
    <property type="project" value="UniProtKB-KW"/>
</dbReference>
<keyword evidence="9" id="KW-0067">ATP-binding</keyword>
<dbReference type="InterPro" id="IPR008250">
    <property type="entry name" value="ATPase_P-typ_transduc_dom_A_sf"/>
</dbReference>
<keyword evidence="5" id="KW-0633">Potassium transport</keyword>
<dbReference type="FunFam" id="3.40.50.1000:FF:000047">
    <property type="entry name" value="Sodium P-type ATPase"/>
    <property type="match status" value="1"/>
</dbReference>
<evidence type="ECO:0000256" key="22">
    <source>
        <dbReference type="SAM" id="MobiDB-lite"/>
    </source>
</evidence>
<keyword evidence="4" id="KW-1003">Cell membrane</keyword>
<dbReference type="Gene3D" id="3.40.50.1000">
    <property type="entry name" value="HAD superfamily/HAD-like"/>
    <property type="match status" value="1"/>
</dbReference>
<dbReference type="SUPFAM" id="SSF81660">
    <property type="entry name" value="Metal cation-transporting ATPase, ATP-binding domain N"/>
    <property type="match status" value="1"/>
</dbReference>
<keyword evidence="26" id="KW-1185">Reference proteome</keyword>
<keyword evidence="16 23" id="KW-0472">Membrane</keyword>
<keyword evidence="3" id="KW-0813">Transport</keyword>
<dbReference type="GO" id="GO:0008554">
    <property type="term" value="F:P-type sodium transporter activity"/>
    <property type="evidence" value="ECO:0007669"/>
    <property type="project" value="UniProtKB-EC"/>
</dbReference>
<keyword evidence="7" id="KW-0479">Metal-binding</keyword>
<dbReference type="GO" id="GO:0005886">
    <property type="term" value="C:plasma membrane"/>
    <property type="evidence" value="ECO:0007669"/>
    <property type="project" value="UniProtKB-SubCell"/>
</dbReference>
<feature type="transmembrane region" description="Helical" evidence="23">
    <location>
        <begin position="1040"/>
        <end position="1062"/>
    </location>
</feature>
<dbReference type="InterPro" id="IPR044492">
    <property type="entry name" value="P_typ_ATPase_HD_dom"/>
</dbReference>
<dbReference type="InterPro" id="IPR006414">
    <property type="entry name" value="P-type_ATPase_IID"/>
</dbReference>
<reference evidence="25 26" key="1">
    <citation type="journal article" date="2021" name="BMC Genomics">
        <title>Telomere-to-telomere genome assembly of asparaginase-producing Trichoderma simmonsii.</title>
        <authorList>
            <person name="Chung D."/>
            <person name="Kwon Y.M."/>
            <person name="Yang Y."/>
        </authorList>
    </citation>
    <scope>NUCLEOTIDE SEQUENCE [LARGE SCALE GENOMIC DNA]</scope>
    <source>
        <strain evidence="25 26">GH-Sj1</strain>
    </source>
</reference>
<sequence>MMARLLARGKPLVKSQDLVTLAPKYLYPLIPRIFDTWPFRKSESLFTKFTYFVSPDFVIDTQKRSFPISHLCTDLVLSSSSTLLIRAPTGPDLMAEFPKHPFLLTVEETERALGTNVDRGLLSEQVSGLQSRYGTNELDVGGTIPWYSILAKQILNAMIIVLVFAMALSFGIQDYIEGGVLACVIFLNVTIGFWQEYRAEKRMDALRALSSPSAMVLRDGHTQVIPNSEVVPGDIVLLKMGDTVPADLRLFEAMNLACEEGQLTGESIPVEKITSNHITAHGSETAATSEGEVGIGDRINMAYATTVVQKGRGRGIVVATGMATEVGKIAASTSKKSRKAGRSMNWRKYGKKQPVVGLSKRIYDFVGKFLGLTVGTPLQRKLSALAYLLFGCAVILAMIVFGVNHFNMRHEVIIYATSLGIAIIPESLVAVLTITMVVAVTVMRKANVVVRDLSALEALGGVTNICSDKTGTLTEGAMIVRQAWIPSSHVYTVHDSQNPSDPTKGRVVYTQSKDETPQEPVEEKTRDFDKERSAAVLKFDVPDEKLNISSSKQPQSPEPETKMTDELRAFLLSSALCNLATVRFDQEEEKWQTTGEPTEIALQVFAHRFNHGKKTLEGEGWRQVAEFPFDSSIKRMSVIYNAPEAQGSFIAGSDNSIVFTKGAVERILDMCAFAGIGESQQPMTDELKESVLGQMNALASQGQRVLAVAYRPWEGRFTSKQSSSSSAEEDDKLRSTVEQNLVLLGLAGIYDPPRRETKPSIAECSQAGIKVHMLTGDHPETAKAIAKEVGIIPRNLNILPESVAASVVVKATEFDKMTDAEIDALEELPLVIARCAPDTKTRMIEALRRRGAFMAMTGDGVNDAPSLSRADVGIAMGSGSDVAKSAAKIVLTDDKFNSIVAAIREGRRMFDNIQKFVLHLLTSNVGEVILLVAGLGFVDDMGFSVFPVSPLQIIWINMATSSFPAFGLGREAAAQEVMRKLPQDKKRGVFTNQIIVDMIVYGILMGACTLCTFCIIIYGANGGNLGYDCNTKFSDACIPVFRARAATFALLTWLILISAWEFKSLRRSMFRLNPNDDSFFPFFRDIYSNRFLFWSVIVGSLSVFPVVYIPFLNTRFFKHTGISWEWALSVGFTLVFVTGIELWKLAKRRFRLLEDGAVQRGHWGQGGPEDDGPRFKRTFSMSSFKTWVSFSRRETGDSVMMRATTQPRVAHVPVQV</sequence>
<dbReference type="PRINTS" id="PR00119">
    <property type="entry name" value="CATATPASE"/>
</dbReference>
<evidence type="ECO:0000313" key="26">
    <source>
        <dbReference type="Proteomes" id="UP000826661"/>
    </source>
</evidence>
<keyword evidence="12" id="KW-1278">Translocase</keyword>
<dbReference type="EMBL" id="CP075870">
    <property type="protein sequence ID" value="QYT05360.1"/>
    <property type="molecule type" value="Genomic_DNA"/>
</dbReference>
<dbReference type="InterPro" id="IPR023299">
    <property type="entry name" value="ATPase_P-typ_cyto_dom_N"/>
</dbReference>
<feature type="domain" description="Cation-transporting P-type ATPase N-terminal" evidence="24">
    <location>
        <begin position="100"/>
        <end position="174"/>
    </location>
</feature>
<keyword evidence="17" id="KW-0739">Sodium transport</keyword>
<dbReference type="InterPro" id="IPR001757">
    <property type="entry name" value="P_typ_ATPase"/>
</dbReference>
<dbReference type="FunFam" id="1.20.1110.10:FF:000020">
    <property type="entry name" value="Sodium ion P-type ATPase"/>
    <property type="match status" value="1"/>
</dbReference>
<feature type="transmembrane region" description="Helical" evidence="23">
    <location>
        <begin position="953"/>
        <end position="973"/>
    </location>
</feature>
<feature type="transmembrane region" description="Helical" evidence="23">
    <location>
        <begin position="994"/>
        <end position="1020"/>
    </location>
</feature>
<evidence type="ECO:0000256" key="11">
    <source>
        <dbReference type="ARBA" id="ARBA00022958"/>
    </source>
</evidence>
<evidence type="ECO:0000256" key="9">
    <source>
        <dbReference type="ARBA" id="ARBA00022840"/>
    </source>
</evidence>
<dbReference type="Pfam" id="PF00690">
    <property type="entry name" value="Cation_ATPase_N"/>
    <property type="match status" value="1"/>
</dbReference>
<feature type="transmembrane region" description="Helical" evidence="23">
    <location>
        <begin position="412"/>
        <end position="442"/>
    </location>
</feature>
<keyword evidence="14" id="KW-0915">Sodium</keyword>
<evidence type="ECO:0000256" key="19">
    <source>
        <dbReference type="ARBA" id="ARBA00035029"/>
    </source>
</evidence>